<dbReference type="PANTHER" id="PTHR35399">
    <property type="entry name" value="SLR8030 PROTEIN"/>
    <property type="match status" value="1"/>
</dbReference>
<gene>
    <name evidence="1" type="ORF">DEH80_07490</name>
</gene>
<dbReference type="Proteomes" id="UP000251800">
    <property type="component" value="Unassembled WGS sequence"/>
</dbReference>
<dbReference type="OrthoDB" id="9801383at2"/>
<organism evidence="1 2">
    <name type="scientific">Abyssibacter profundi</name>
    <dbReference type="NCBI Taxonomy" id="2182787"/>
    <lineage>
        <taxon>Bacteria</taxon>
        <taxon>Pseudomonadati</taxon>
        <taxon>Pseudomonadota</taxon>
        <taxon>Gammaproteobacteria</taxon>
        <taxon>Chromatiales</taxon>
        <taxon>Oceanococcaceae</taxon>
        <taxon>Abyssibacter</taxon>
    </lineage>
</organism>
<dbReference type="Pfam" id="PF05787">
    <property type="entry name" value="PhoX"/>
    <property type="match status" value="2"/>
</dbReference>
<dbReference type="AlphaFoldDB" id="A0A363UMK0"/>
<dbReference type="InterPro" id="IPR008557">
    <property type="entry name" value="PhoX"/>
</dbReference>
<evidence type="ECO:0000313" key="2">
    <source>
        <dbReference type="Proteomes" id="UP000251800"/>
    </source>
</evidence>
<dbReference type="PROSITE" id="PS51318">
    <property type="entry name" value="TAT"/>
    <property type="match status" value="1"/>
</dbReference>
<dbReference type="InterPro" id="IPR006311">
    <property type="entry name" value="TAT_signal"/>
</dbReference>
<accession>A0A363UMK0</accession>
<sequence>MSPAMNPILENALERGLDRRRFLQNMLFCAGSVPAASWLTACGTSSPARGVSGVMDPEFRSQFADIGPLQAANADGIQLPEGFSSRVVAVNRQPPIASNPGYLWHTDPDGGACFRTDDGGWIYVSNAEVRDASVALSREAAELLGGFRGGVGALRFDADGNLVDAYAIQTGTTTNCSGGATPWGTWINGEEIRDGFMFECSPLRDGGEAVRLDRFGRKAHEMVAVDADGRAIYHTEDVTGDDRFYRTIFSEAAWPNGSRPDMDQGILQVLQVPAGLEAARAGPTPVNWLNAVDDGTPQPEVYLEESTIFAGNEGVYYLNGFVFFTTKSDDNIWALDLSAGTIESIYNPADGVIGSPVDESEPALAGVDNITMTLDGEMLVVEDGGDMRCMVLLPDRTTIPLLRLPGSPDVTEVTGVAIAPTGDRLYVSSQRAGLQGTPAAFGLGGVTYEITLPFRVRVNLPLAQPMPSAG</sequence>
<evidence type="ECO:0000313" key="1">
    <source>
        <dbReference type="EMBL" id="PWN56647.1"/>
    </source>
</evidence>
<keyword evidence="2" id="KW-1185">Reference proteome</keyword>
<proteinExistence type="predicted"/>
<protein>
    <recommendedName>
        <fullName evidence="3">Translocation protein TolB</fullName>
    </recommendedName>
</protein>
<evidence type="ECO:0008006" key="3">
    <source>
        <dbReference type="Google" id="ProtNLM"/>
    </source>
</evidence>
<dbReference type="SUPFAM" id="SSF63829">
    <property type="entry name" value="Calcium-dependent phosphotriesterase"/>
    <property type="match status" value="1"/>
</dbReference>
<reference evidence="1 2" key="1">
    <citation type="submission" date="2018-05" db="EMBL/GenBank/DDBJ databases">
        <title>Abyssibacter profundi OUC007T gen. nov., sp. nov, a marine bacterium isolated from seawater of the Mariana Trench.</title>
        <authorList>
            <person name="Zhou S."/>
        </authorList>
    </citation>
    <scope>NUCLEOTIDE SEQUENCE [LARGE SCALE GENOMIC DNA]</scope>
    <source>
        <strain evidence="1 2">OUC007</strain>
    </source>
</reference>
<name>A0A363UMK0_9GAMM</name>
<dbReference type="EMBL" id="QEQK01000005">
    <property type="protein sequence ID" value="PWN56647.1"/>
    <property type="molecule type" value="Genomic_DNA"/>
</dbReference>
<dbReference type="PANTHER" id="PTHR35399:SF2">
    <property type="entry name" value="DUF839 DOMAIN-CONTAINING PROTEIN"/>
    <property type="match status" value="1"/>
</dbReference>
<comment type="caution">
    <text evidence="1">The sequence shown here is derived from an EMBL/GenBank/DDBJ whole genome shotgun (WGS) entry which is preliminary data.</text>
</comment>